<evidence type="ECO:0000256" key="7">
    <source>
        <dbReference type="ARBA" id="ARBA00022917"/>
    </source>
</evidence>
<dbReference type="OrthoDB" id="15954at2759"/>
<dbReference type="PANTHER" id="PTHR43740:SF2">
    <property type="entry name" value="LEUCINE--TRNA LIGASE, MITOCHONDRIAL"/>
    <property type="match status" value="1"/>
</dbReference>
<evidence type="ECO:0000256" key="10">
    <source>
        <dbReference type="ARBA" id="ARBA00047469"/>
    </source>
</evidence>
<dbReference type="InterPro" id="IPR013155">
    <property type="entry name" value="M/V/L/I-tRNA-synth_anticd-bd"/>
</dbReference>
<dbReference type="AlphaFoldDB" id="A0A7R9AER5"/>
<dbReference type="CDD" id="cd00812">
    <property type="entry name" value="LeuRS_core"/>
    <property type="match status" value="1"/>
</dbReference>
<dbReference type="Gene3D" id="3.40.50.620">
    <property type="entry name" value="HUPs"/>
    <property type="match status" value="2"/>
</dbReference>
<evidence type="ECO:0000259" key="12">
    <source>
        <dbReference type="Pfam" id="PF00133"/>
    </source>
</evidence>
<dbReference type="InterPro" id="IPR014729">
    <property type="entry name" value="Rossmann-like_a/b/a_fold"/>
</dbReference>
<evidence type="ECO:0000256" key="11">
    <source>
        <dbReference type="RuleBase" id="RU363035"/>
    </source>
</evidence>
<evidence type="ECO:0000313" key="15">
    <source>
        <dbReference type="Proteomes" id="UP000677054"/>
    </source>
</evidence>
<evidence type="ECO:0000256" key="9">
    <source>
        <dbReference type="ARBA" id="ARBA00030520"/>
    </source>
</evidence>
<dbReference type="GO" id="GO:0032543">
    <property type="term" value="P:mitochondrial translation"/>
    <property type="evidence" value="ECO:0007669"/>
    <property type="project" value="TreeGrafter"/>
</dbReference>
<keyword evidence="5 11" id="KW-0547">Nucleotide-binding</keyword>
<feature type="domain" description="Methionyl/Valyl/Leucyl/Isoleucyl-tRNA synthetase anticodon-binding" evidence="13">
    <location>
        <begin position="764"/>
        <end position="871"/>
    </location>
</feature>
<dbReference type="PRINTS" id="PR00985">
    <property type="entry name" value="TRNASYNTHLEU"/>
</dbReference>
<keyword evidence="15" id="KW-1185">Reference proteome</keyword>
<dbReference type="InterPro" id="IPR001412">
    <property type="entry name" value="aa-tRNA-synth_I_CS"/>
</dbReference>
<evidence type="ECO:0000259" key="13">
    <source>
        <dbReference type="Pfam" id="PF08264"/>
    </source>
</evidence>
<protein>
    <recommendedName>
        <fullName evidence="3">leucine--tRNA ligase</fullName>
        <ecNumber evidence="3">6.1.1.4</ecNumber>
    </recommendedName>
    <alternativeName>
        <fullName evidence="9">Leucyl-tRNA synthetase</fullName>
    </alternativeName>
</protein>
<evidence type="ECO:0000256" key="6">
    <source>
        <dbReference type="ARBA" id="ARBA00022840"/>
    </source>
</evidence>
<dbReference type="FunFam" id="3.40.50.620:FF:000003">
    <property type="entry name" value="Leucine--tRNA ligase"/>
    <property type="match status" value="1"/>
</dbReference>
<reference evidence="14" key="1">
    <citation type="submission" date="2020-11" db="EMBL/GenBank/DDBJ databases">
        <authorList>
            <person name="Tran Van P."/>
        </authorList>
    </citation>
    <scope>NUCLEOTIDE SEQUENCE</scope>
</reference>
<comment type="subcellular location">
    <subcellularLocation>
        <location evidence="1">Mitochondrion matrix</location>
    </subcellularLocation>
</comment>
<feature type="domain" description="Aminoacyl-tRNA synthetase class Ia" evidence="12">
    <location>
        <begin position="457"/>
        <end position="555"/>
    </location>
</feature>
<evidence type="ECO:0000256" key="1">
    <source>
        <dbReference type="ARBA" id="ARBA00004305"/>
    </source>
</evidence>
<dbReference type="InterPro" id="IPR002302">
    <property type="entry name" value="Leu-tRNA-ligase"/>
</dbReference>
<dbReference type="Proteomes" id="UP000677054">
    <property type="component" value="Unassembled WGS sequence"/>
</dbReference>
<keyword evidence="4 11" id="KW-0436">Ligase</keyword>
<proteinExistence type="inferred from homology"/>
<organism evidence="14">
    <name type="scientific">Darwinula stevensoni</name>
    <dbReference type="NCBI Taxonomy" id="69355"/>
    <lineage>
        <taxon>Eukaryota</taxon>
        <taxon>Metazoa</taxon>
        <taxon>Ecdysozoa</taxon>
        <taxon>Arthropoda</taxon>
        <taxon>Crustacea</taxon>
        <taxon>Oligostraca</taxon>
        <taxon>Ostracoda</taxon>
        <taxon>Podocopa</taxon>
        <taxon>Podocopida</taxon>
        <taxon>Darwinulocopina</taxon>
        <taxon>Darwinuloidea</taxon>
        <taxon>Darwinulidae</taxon>
        <taxon>Darwinula</taxon>
    </lineage>
</organism>
<dbReference type="GO" id="GO:0005524">
    <property type="term" value="F:ATP binding"/>
    <property type="evidence" value="ECO:0007669"/>
    <property type="project" value="UniProtKB-KW"/>
</dbReference>
<name>A0A7R9AER5_9CRUS</name>
<gene>
    <name evidence="14" type="ORF">DSTB1V02_LOCUS12640</name>
</gene>
<sequence length="921" mass="105429">MDEQHLRFTVKLADWRRMIQGALKHDEESKAVANFNMHLMPENSSLMPEMAYCQRDHDWEFAWNDKGHTVMWKVHDPKSMEVRDFIDPSLKKKWEEKWATAVRTVNPTPTEDGRPSRYILSMFPYPSGNLHIGHVRVYSLGDTLARFWRHRGFKVIHPIGWDAFGLPAENAAIERGVDPRTWTEENVAQMRKELQDLGFAFDWNREFSTCDPAYYRWTQFIFLKLFEAGLAYQGHAEVNWDPVDETVLADEQVDDDGCSWRSGAKVQRRLLKQWFLRATAFSDSLYSGLQDDSLQGWRDIKAMQEHWIGKPNALHFHMVVVKADRVEVGNVTAWSLIPQHLANPAVLCLKPGHFLIQRHGNPREAVQDLWAVNPLTGDRVPIVVLKDGEHGIQYPAKTDSRLLHPQLLSEEEEVLSNYLTTVLRWTSTGESREMSIDDVIRTLKAKGSGGYWSSPHLRDWLISRQRYWGTPIPIVHCPDCGAVPVPPSQLPVALPDQGTIRGKPLPLSQFQDWVNVSCPKCNRASRRETDTMDTFMDSSWYYLRFLDPSNSHQAFNIDAVRPHLPVYLYIGGKEHGVLHLYYARFIQHFLESLGMVPCREPFRHLCVIGQVMAETFRVETSGKYLPASQVNRTETGATEKETGLPVEVGWEKMSKSRRNGVSPSALLEDVGRDTLRLLVMDDAAPRSERKFSLHSGIPSALPGLERWQKRLWQTVTDLVAVRSSESEASPSRIPDEEFRRHEREMRESRNFHVGVVTYEMESTLKVSVVIRRLVTFTKRLRGRPSEVMQRSEEFEKALGTLLVLASPLVPHLSCELWEMMSSLPPRHTSSHFSWDRTVLEQRWPTVDGDYKVGLTIKVNESNRGTLEYAAKDLEDLSADDALEAALTLPGVQKSTAGKTITKTRYRFFPGFKAVLHISASS</sequence>
<dbReference type="EMBL" id="CAJPEV010004989">
    <property type="protein sequence ID" value="CAG0902593.1"/>
    <property type="molecule type" value="Genomic_DNA"/>
</dbReference>
<dbReference type="PROSITE" id="PS00178">
    <property type="entry name" value="AA_TRNA_LIGASE_I"/>
    <property type="match status" value="1"/>
</dbReference>
<dbReference type="SUPFAM" id="SSF47323">
    <property type="entry name" value="Anticodon-binding domain of a subclass of class I aminoacyl-tRNA synthetases"/>
    <property type="match status" value="1"/>
</dbReference>
<evidence type="ECO:0000256" key="8">
    <source>
        <dbReference type="ARBA" id="ARBA00023146"/>
    </source>
</evidence>
<dbReference type="SUPFAM" id="SSF52374">
    <property type="entry name" value="Nucleotidylyl transferase"/>
    <property type="match status" value="1"/>
</dbReference>
<comment type="similarity">
    <text evidence="2 11">Belongs to the class-I aminoacyl-tRNA synthetase family.</text>
</comment>
<dbReference type="Pfam" id="PF08264">
    <property type="entry name" value="Anticodon_1"/>
    <property type="match status" value="1"/>
</dbReference>
<accession>A0A7R9AER5</accession>
<dbReference type="GO" id="GO:0005759">
    <property type="term" value="C:mitochondrial matrix"/>
    <property type="evidence" value="ECO:0007669"/>
    <property type="project" value="UniProtKB-SubCell"/>
</dbReference>
<keyword evidence="7 11" id="KW-0648">Protein biosynthesis</keyword>
<dbReference type="GO" id="GO:0006429">
    <property type="term" value="P:leucyl-tRNA aminoacylation"/>
    <property type="evidence" value="ECO:0007669"/>
    <property type="project" value="InterPro"/>
</dbReference>
<comment type="catalytic activity">
    <reaction evidence="10">
        <text>tRNA(Leu) + L-leucine + ATP = L-leucyl-tRNA(Leu) + AMP + diphosphate</text>
        <dbReference type="Rhea" id="RHEA:11688"/>
        <dbReference type="Rhea" id="RHEA-COMP:9613"/>
        <dbReference type="Rhea" id="RHEA-COMP:9622"/>
        <dbReference type="ChEBI" id="CHEBI:30616"/>
        <dbReference type="ChEBI" id="CHEBI:33019"/>
        <dbReference type="ChEBI" id="CHEBI:57427"/>
        <dbReference type="ChEBI" id="CHEBI:78442"/>
        <dbReference type="ChEBI" id="CHEBI:78494"/>
        <dbReference type="ChEBI" id="CHEBI:456215"/>
        <dbReference type="EC" id="6.1.1.4"/>
    </reaction>
</comment>
<dbReference type="InterPro" id="IPR002300">
    <property type="entry name" value="aa-tRNA-synth_Ia"/>
</dbReference>
<dbReference type="EC" id="6.1.1.4" evidence="3"/>
<keyword evidence="6 11" id="KW-0067">ATP-binding</keyword>
<feature type="domain" description="Aminoacyl-tRNA synthetase class Ia" evidence="12">
    <location>
        <begin position="112"/>
        <end position="287"/>
    </location>
</feature>
<dbReference type="Pfam" id="PF00133">
    <property type="entry name" value="tRNA-synt_1"/>
    <property type="match status" value="2"/>
</dbReference>
<dbReference type="InterPro" id="IPR009080">
    <property type="entry name" value="tRNAsynth_Ia_anticodon-bd"/>
</dbReference>
<dbReference type="EMBL" id="LR904506">
    <property type="protein sequence ID" value="CAD7252889.1"/>
    <property type="molecule type" value="Genomic_DNA"/>
</dbReference>
<dbReference type="GO" id="GO:0004823">
    <property type="term" value="F:leucine-tRNA ligase activity"/>
    <property type="evidence" value="ECO:0007669"/>
    <property type="project" value="UniProtKB-EC"/>
</dbReference>
<dbReference type="FunFam" id="3.40.50.620:FF:000100">
    <property type="entry name" value="probable leucine--tRNA ligase, mitochondrial"/>
    <property type="match status" value="1"/>
</dbReference>
<evidence type="ECO:0000313" key="14">
    <source>
        <dbReference type="EMBL" id="CAD7252889.1"/>
    </source>
</evidence>
<evidence type="ECO:0000256" key="3">
    <source>
        <dbReference type="ARBA" id="ARBA00013164"/>
    </source>
</evidence>
<evidence type="ECO:0000256" key="5">
    <source>
        <dbReference type="ARBA" id="ARBA00022741"/>
    </source>
</evidence>
<dbReference type="PANTHER" id="PTHR43740">
    <property type="entry name" value="LEUCYL-TRNA SYNTHETASE"/>
    <property type="match status" value="1"/>
</dbReference>
<evidence type="ECO:0000256" key="2">
    <source>
        <dbReference type="ARBA" id="ARBA00005594"/>
    </source>
</evidence>
<dbReference type="Gene3D" id="1.10.730.10">
    <property type="entry name" value="Isoleucyl-tRNA Synthetase, Domain 1"/>
    <property type="match status" value="1"/>
</dbReference>
<keyword evidence="8 11" id="KW-0030">Aminoacyl-tRNA synthetase</keyword>
<evidence type="ECO:0000256" key="4">
    <source>
        <dbReference type="ARBA" id="ARBA00022598"/>
    </source>
</evidence>